<evidence type="ECO:0000313" key="2">
    <source>
        <dbReference type="WBParaSite" id="PDA_v2.g927.t1"/>
    </source>
</evidence>
<reference evidence="2" key="1">
    <citation type="submission" date="2022-11" db="UniProtKB">
        <authorList>
            <consortium name="WormBaseParasite"/>
        </authorList>
    </citation>
    <scope>IDENTIFICATION</scope>
</reference>
<name>A0A914R3V3_9BILA</name>
<protein>
    <submittedName>
        <fullName evidence="2">DUF3822 family protein</fullName>
    </submittedName>
</protein>
<organism evidence="1 2">
    <name type="scientific">Panagrolaimus davidi</name>
    <dbReference type="NCBI Taxonomy" id="227884"/>
    <lineage>
        <taxon>Eukaryota</taxon>
        <taxon>Metazoa</taxon>
        <taxon>Ecdysozoa</taxon>
        <taxon>Nematoda</taxon>
        <taxon>Chromadorea</taxon>
        <taxon>Rhabditida</taxon>
        <taxon>Tylenchina</taxon>
        <taxon>Panagrolaimomorpha</taxon>
        <taxon>Panagrolaimoidea</taxon>
        <taxon>Panagrolaimidae</taxon>
        <taxon>Panagrolaimus</taxon>
    </lineage>
</organism>
<dbReference type="WBParaSite" id="PDA_v2.g927.t1">
    <property type="protein sequence ID" value="PDA_v2.g927.t1"/>
    <property type="gene ID" value="PDA_v2.g927"/>
</dbReference>
<sequence>MSDNIPFIRVPSSDFPSDILKWMKINAKPKMSLKLMKCCKYFQHFPEFPFFVVKKIEITPNETLLFITLDKKEYFYESFEEFENSNTKKLWITKHIYADEGSNLISKLIPKIGVCDFERLLLFDQKITFDEYRFLTDSEKLKYLDLFDTIITFENGNPVFIDTLFKSLPNIKEINYHNHEVPIFSNDFVYTFKDINVPKLEYFNFNMISFSYFVLFTKFMDKNPNIKYIFEFLPNSLSTEETKTLEKYVQKIIDSGITQYPIPLIEFPGQNQEQINALELLSKKSKKI</sequence>
<keyword evidence="1" id="KW-1185">Reference proteome</keyword>
<accession>A0A914R3V3</accession>
<proteinExistence type="predicted"/>
<evidence type="ECO:0000313" key="1">
    <source>
        <dbReference type="Proteomes" id="UP000887578"/>
    </source>
</evidence>
<dbReference type="AlphaFoldDB" id="A0A914R3V3"/>
<dbReference type="Proteomes" id="UP000887578">
    <property type="component" value="Unplaced"/>
</dbReference>